<sequence length="352" mass="39529">MTAALLPTSAAATDASDYAVLKRRIQEAGLLDKQPAFYLRSIAFKLIGLALCVALFVLYHPLWLVALNSVVVAFIFGQLGFQLHDSGHRQMFERSRLNVIVGLLTANLGLGMSYGWWVDKHNRHHANPNSEDLDPDIGPGVIAYSQVQALSSKGLGRFIAKYQAFFFFPLLFLLGFSMHYRSVQFLVSRRSKYRVPELVLLASFWLLYIGFFVLVLGPLPALLAILIQQCCGGCYMALVFAPNHKGMPQIEAGTNLSFLVRQVVTSRNVKPHPLTDVWYGALNYQIEHHLFPTLPRNQMAKAHEIVRAFCEEHGIPYYETSLVQSYREILGFLHEVGAPLRNGQRTPVAIEL</sequence>
<name>A0A934KG45_9BACT</name>
<comment type="caution">
    <text evidence="3">The sequence shown here is derived from an EMBL/GenBank/DDBJ whole genome shotgun (WGS) entry which is preliminary data.</text>
</comment>
<dbReference type="PANTHER" id="PTHR19353:SF19">
    <property type="entry name" value="DELTA(5) FATTY ACID DESATURASE C-RELATED"/>
    <property type="match status" value="1"/>
</dbReference>
<dbReference type="RefSeq" id="WP_338178200.1">
    <property type="nucleotide sequence ID" value="NZ_JAEKNQ010000029.1"/>
</dbReference>
<evidence type="ECO:0000313" key="4">
    <source>
        <dbReference type="Proteomes" id="UP000620075"/>
    </source>
</evidence>
<dbReference type="InterPro" id="IPR012171">
    <property type="entry name" value="Fatty_acid_desaturase"/>
</dbReference>
<keyword evidence="1" id="KW-1133">Transmembrane helix</keyword>
<gene>
    <name evidence="3" type="ORF">JF888_07240</name>
</gene>
<evidence type="ECO:0000256" key="1">
    <source>
        <dbReference type="SAM" id="Phobius"/>
    </source>
</evidence>
<feature type="domain" description="Fatty acid desaturase" evidence="2">
    <location>
        <begin position="62"/>
        <end position="320"/>
    </location>
</feature>
<protein>
    <submittedName>
        <fullName evidence="3">Acyl-CoA desaturase</fullName>
    </submittedName>
</protein>
<feature type="transmembrane region" description="Helical" evidence="1">
    <location>
        <begin position="198"/>
        <end position="216"/>
    </location>
</feature>
<dbReference type="PIRSF" id="PIRSF015921">
    <property type="entry name" value="FA_sphinglp_des"/>
    <property type="match status" value="1"/>
</dbReference>
<dbReference type="PANTHER" id="PTHR19353">
    <property type="entry name" value="FATTY ACID DESATURASE 2"/>
    <property type="match status" value="1"/>
</dbReference>
<dbReference type="Proteomes" id="UP000620075">
    <property type="component" value="Unassembled WGS sequence"/>
</dbReference>
<dbReference type="EMBL" id="JAEKNQ010000029">
    <property type="protein sequence ID" value="MBJ7602972.1"/>
    <property type="molecule type" value="Genomic_DNA"/>
</dbReference>
<keyword evidence="1" id="KW-0472">Membrane</keyword>
<dbReference type="AlphaFoldDB" id="A0A934KG45"/>
<dbReference type="Pfam" id="PF00487">
    <property type="entry name" value="FA_desaturase"/>
    <property type="match status" value="1"/>
</dbReference>
<dbReference type="GO" id="GO:0016020">
    <property type="term" value="C:membrane"/>
    <property type="evidence" value="ECO:0007669"/>
    <property type="project" value="TreeGrafter"/>
</dbReference>
<evidence type="ECO:0000259" key="2">
    <source>
        <dbReference type="Pfam" id="PF00487"/>
    </source>
</evidence>
<keyword evidence="1" id="KW-0812">Transmembrane</keyword>
<feature type="transmembrane region" description="Helical" evidence="1">
    <location>
        <begin position="42"/>
        <end position="59"/>
    </location>
</feature>
<proteinExistence type="predicted"/>
<reference evidence="3 4" key="1">
    <citation type="submission" date="2020-10" db="EMBL/GenBank/DDBJ databases">
        <title>Ca. Dormibacterota MAGs.</title>
        <authorList>
            <person name="Montgomery K."/>
        </authorList>
    </citation>
    <scope>NUCLEOTIDE SEQUENCE [LARGE SCALE GENOMIC DNA]</scope>
    <source>
        <strain evidence="3">SC8811_S16_3</strain>
    </source>
</reference>
<dbReference type="GO" id="GO:0008610">
    <property type="term" value="P:lipid biosynthetic process"/>
    <property type="evidence" value="ECO:0007669"/>
    <property type="project" value="UniProtKB-ARBA"/>
</dbReference>
<dbReference type="GO" id="GO:0016717">
    <property type="term" value="F:oxidoreductase activity, acting on paired donors, with oxidation of a pair of donors resulting in the reduction of molecular oxygen to two molecules of water"/>
    <property type="evidence" value="ECO:0007669"/>
    <property type="project" value="TreeGrafter"/>
</dbReference>
<dbReference type="CDD" id="cd03506">
    <property type="entry name" value="Delta6-FADS-like"/>
    <property type="match status" value="1"/>
</dbReference>
<feature type="transmembrane region" description="Helical" evidence="1">
    <location>
        <begin position="65"/>
        <end position="84"/>
    </location>
</feature>
<organism evidence="3 4">
    <name type="scientific">Candidatus Dormiibacter inghamiae</name>
    <dbReference type="NCBI Taxonomy" id="3127013"/>
    <lineage>
        <taxon>Bacteria</taxon>
        <taxon>Bacillati</taxon>
        <taxon>Candidatus Dormiibacterota</taxon>
        <taxon>Candidatus Dormibacteria</taxon>
        <taxon>Candidatus Dormibacterales</taxon>
        <taxon>Candidatus Dormibacteraceae</taxon>
        <taxon>Candidatus Dormiibacter</taxon>
    </lineage>
</organism>
<feature type="transmembrane region" description="Helical" evidence="1">
    <location>
        <begin position="159"/>
        <end position="177"/>
    </location>
</feature>
<feature type="transmembrane region" description="Helical" evidence="1">
    <location>
        <begin position="96"/>
        <end position="117"/>
    </location>
</feature>
<evidence type="ECO:0000313" key="3">
    <source>
        <dbReference type="EMBL" id="MBJ7602972.1"/>
    </source>
</evidence>
<accession>A0A934KG45</accession>
<dbReference type="InterPro" id="IPR005804">
    <property type="entry name" value="FA_desaturase_dom"/>
</dbReference>